<keyword evidence="3" id="KW-1185">Reference proteome</keyword>
<proteinExistence type="predicted"/>
<dbReference type="EMBL" id="VSRR010000949">
    <property type="protein sequence ID" value="MPC21184.1"/>
    <property type="molecule type" value="Genomic_DNA"/>
</dbReference>
<evidence type="ECO:0000313" key="2">
    <source>
        <dbReference type="EMBL" id="MPC21184.1"/>
    </source>
</evidence>
<comment type="caution">
    <text evidence="2">The sequence shown here is derived from an EMBL/GenBank/DDBJ whole genome shotgun (WGS) entry which is preliminary data.</text>
</comment>
<gene>
    <name evidence="2" type="ORF">E2C01_014160</name>
</gene>
<dbReference type="AlphaFoldDB" id="A0A5B7DJ52"/>
<reference evidence="2 3" key="1">
    <citation type="submission" date="2019-05" db="EMBL/GenBank/DDBJ databases">
        <title>Another draft genome of Portunus trituberculatus and its Hox gene families provides insights of decapod evolution.</title>
        <authorList>
            <person name="Jeong J.-H."/>
            <person name="Song I."/>
            <person name="Kim S."/>
            <person name="Choi T."/>
            <person name="Kim D."/>
            <person name="Ryu S."/>
            <person name="Kim W."/>
        </authorList>
    </citation>
    <scope>NUCLEOTIDE SEQUENCE [LARGE SCALE GENOMIC DNA]</scope>
    <source>
        <tissue evidence="2">Muscle</tissue>
    </source>
</reference>
<name>A0A5B7DJ52_PORTR</name>
<accession>A0A5B7DJ52</accession>
<evidence type="ECO:0000256" key="1">
    <source>
        <dbReference type="SAM" id="MobiDB-lite"/>
    </source>
</evidence>
<protein>
    <submittedName>
        <fullName evidence="2">Uncharacterized protein</fullName>
    </submittedName>
</protein>
<dbReference type="Proteomes" id="UP000324222">
    <property type="component" value="Unassembled WGS sequence"/>
</dbReference>
<feature type="region of interest" description="Disordered" evidence="1">
    <location>
        <begin position="51"/>
        <end position="72"/>
    </location>
</feature>
<evidence type="ECO:0000313" key="3">
    <source>
        <dbReference type="Proteomes" id="UP000324222"/>
    </source>
</evidence>
<sequence>MGIEGSRMFGDENQLNPFNTGTHFYLEICPRLDHFIDIRKILWRRVKSPDMVSPVGGRGRGRSGNLELCRQN</sequence>
<organism evidence="2 3">
    <name type="scientific">Portunus trituberculatus</name>
    <name type="common">Swimming crab</name>
    <name type="synonym">Neptunus trituberculatus</name>
    <dbReference type="NCBI Taxonomy" id="210409"/>
    <lineage>
        <taxon>Eukaryota</taxon>
        <taxon>Metazoa</taxon>
        <taxon>Ecdysozoa</taxon>
        <taxon>Arthropoda</taxon>
        <taxon>Crustacea</taxon>
        <taxon>Multicrustacea</taxon>
        <taxon>Malacostraca</taxon>
        <taxon>Eumalacostraca</taxon>
        <taxon>Eucarida</taxon>
        <taxon>Decapoda</taxon>
        <taxon>Pleocyemata</taxon>
        <taxon>Brachyura</taxon>
        <taxon>Eubrachyura</taxon>
        <taxon>Portunoidea</taxon>
        <taxon>Portunidae</taxon>
        <taxon>Portuninae</taxon>
        <taxon>Portunus</taxon>
    </lineage>
</organism>